<evidence type="ECO:0000313" key="5">
    <source>
        <dbReference type="EMBL" id="MES0872912.1"/>
    </source>
</evidence>
<reference evidence="5 6" key="1">
    <citation type="submission" date="2024-06" db="EMBL/GenBank/DDBJ databases">
        <authorList>
            <person name="Li Z."/>
            <person name="Jiang Y."/>
        </authorList>
    </citation>
    <scope>NUCLEOTIDE SEQUENCE [LARGE SCALE GENOMIC DNA]</scope>
    <source>
        <strain evidence="5 6">HSW-8</strain>
    </source>
</reference>
<dbReference type="Proteomes" id="UP001465331">
    <property type="component" value="Unassembled WGS sequence"/>
</dbReference>
<dbReference type="Pfam" id="PF00675">
    <property type="entry name" value="Peptidase_M16"/>
    <property type="match status" value="2"/>
</dbReference>
<feature type="domain" description="Peptidase M16 N-terminal" evidence="3">
    <location>
        <begin position="492"/>
        <end position="611"/>
    </location>
</feature>
<sequence>MMKQWMAAVTAVLAFALVASGVRAADVDAFPDIRISYQRHVLPNGLTLLIHEDRKAPIVAVNVWYHVGSKDERPGRTGFAHLFEHLMFNGSENHNDEFFRPLEAAGATKLNGTTWYDRTNYFQNVPTNALDLALWLESDRMGHLLGAIDQARLDEQRAVVLNEKRQAENRPYGKVWETIARATYPAEHPYSWTTIGSAEDLNAATLDDVKDWFREHYGAANAVLVIAGDVDADAVVEKVMHYFGDIPAGPVRQRHQAWVPRMQGEKRMVLQDRVPQTRIFKVWNVPGFCDPQANILGIAAGVLGDGKNSRLYERLVYRDQIATDVNVGLGPFEIASQFMIDVTVKPGGDAAAVEHAIDEELHRFLQDGPTEEELARVRTKTFAQAIRGLERVDGFGGKSAVLAQYEVYCGTPDRYTEELREVREATPLAVRDIARHWLADGRFTLTVEPFPEYRTADTGADRSKLPAVGAPPDLELPPLQRATLSNGLELVLAERHEAPVVQVSLIADAGYAADAGIKAGTARLTLDMLDEGAGDDDALALSARIERLGAQLSAGSNLDTSFVNLNALKARLAPSLDLFADVLLRPRFAEADLERLRQLLLAAIQQEKAEPYGIASRLYPALIYGAGHAYANPRSGTGTEDSVRAITLDDVKRFYARWLRPDTSTLLVVGDTTLEEIVPLLESRLGAWSAPDEPPPRKQLDHVELPATSRVFLVNRSGAEQSLILATHLAPPLSDPDDLAMQLANAVIGGNFVSRLNMNLREAKGWSYGAFSSISGAKAQRPFIAYAPVQADKTVESMREIRRELEAVRGKAPLQQEEIDFARNSLVRSLPGENETVGDIAGSYTTILVHGLADDYWNDYADRIGGLTPAAVNEAARRLLQPQALTWVVVGDLARIEQPIRALGWGEVSVLDADGARLR</sequence>
<feature type="domain" description="Peptidase M16 N-terminal" evidence="3">
    <location>
        <begin position="50"/>
        <end position="185"/>
    </location>
</feature>
<feature type="domain" description="Peptidase M16 C-terminal" evidence="4">
    <location>
        <begin position="204"/>
        <end position="379"/>
    </location>
</feature>
<feature type="chain" id="PRO_5045335278" evidence="2">
    <location>
        <begin position="25"/>
        <end position="919"/>
    </location>
</feature>
<evidence type="ECO:0000256" key="2">
    <source>
        <dbReference type="SAM" id="SignalP"/>
    </source>
</evidence>
<dbReference type="PANTHER" id="PTHR11851">
    <property type="entry name" value="METALLOPROTEASE"/>
    <property type="match status" value="1"/>
</dbReference>
<dbReference type="InterPro" id="IPR011765">
    <property type="entry name" value="Pept_M16_N"/>
</dbReference>
<dbReference type="InterPro" id="IPR050361">
    <property type="entry name" value="MPP/UQCRC_Complex"/>
</dbReference>
<protein>
    <submittedName>
        <fullName evidence="5">Pitrilysin family protein</fullName>
    </submittedName>
</protein>
<feature type="signal peptide" evidence="2">
    <location>
        <begin position="1"/>
        <end position="24"/>
    </location>
</feature>
<name>A0ABV2A6S3_9GAMM</name>
<evidence type="ECO:0000259" key="3">
    <source>
        <dbReference type="Pfam" id="PF00675"/>
    </source>
</evidence>
<dbReference type="Gene3D" id="3.30.830.10">
    <property type="entry name" value="Metalloenzyme, LuxS/M16 peptidase-like"/>
    <property type="match status" value="4"/>
</dbReference>
<dbReference type="InterPro" id="IPR007863">
    <property type="entry name" value="Peptidase_M16_C"/>
</dbReference>
<proteinExistence type="inferred from homology"/>
<evidence type="ECO:0000256" key="1">
    <source>
        <dbReference type="ARBA" id="ARBA00007261"/>
    </source>
</evidence>
<comment type="similarity">
    <text evidence="1">Belongs to the peptidase M16 family.</text>
</comment>
<comment type="caution">
    <text evidence="5">The sequence shown here is derived from an EMBL/GenBank/DDBJ whole genome shotgun (WGS) entry which is preliminary data.</text>
</comment>
<dbReference type="RefSeq" id="WP_352887197.1">
    <property type="nucleotide sequence ID" value="NZ_JBEPIJ010000002.1"/>
</dbReference>
<dbReference type="Pfam" id="PF05193">
    <property type="entry name" value="Peptidase_M16_C"/>
    <property type="match status" value="2"/>
</dbReference>
<organism evidence="5 6">
    <name type="scientific">Sinimarinibacterium thermocellulolyticum</name>
    <dbReference type="NCBI Taxonomy" id="3170016"/>
    <lineage>
        <taxon>Bacteria</taxon>
        <taxon>Pseudomonadati</taxon>
        <taxon>Pseudomonadota</taxon>
        <taxon>Gammaproteobacteria</taxon>
        <taxon>Nevskiales</taxon>
        <taxon>Nevskiaceae</taxon>
        <taxon>Sinimarinibacterium</taxon>
    </lineage>
</organism>
<evidence type="ECO:0000259" key="4">
    <source>
        <dbReference type="Pfam" id="PF05193"/>
    </source>
</evidence>
<keyword evidence="6" id="KW-1185">Reference proteome</keyword>
<gene>
    <name evidence="5" type="ORF">ABSH63_02620</name>
</gene>
<accession>A0ABV2A6S3</accession>
<keyword evidence="2" id="KW-0732">Signal</keyword>
<dbReference type="InterPro" id="IPR011249">
    <property type="entry name" value="Metalloenz_LuxS/M16"/>
</dbReference>
<dbReference type="EMBL" id="JBEPIJ010000002">
    <property type="protein sequence ID" value="MES0872912.1"/>
    <property type="molecule type" value="Genomic_DNA"/>
</dbReference>
<evidence type="ECO:0000313" key="6">
    <source>
        <dbReference type="Proteomes" id="UP001465331"/>
    </source>
</evidence>
<dbReference type="SUPFAM" id="SSF63411">
    <property type="entry name" value="LuxS/MPP-like metallohydrolase"/>
    <property type="match status" value="4"/>
</dbReference>
<feature type="domain" description="Peptidase M16 C-terminal" evidence="4">
    <location>
        <begin position="646"/>
        <end position="826"/>
    </location>
</feature>
<dbReference type="PANTHER" id="PTHR11851:SF49">
    <property type="entry name" value="MITOCHONDRIAL-PROCESSING PEPTIDASE SUBUNIT ALPHA"/>
    <property type="match status" value="1"/>
</dbReference>